<keyword evidence="3" id="KW-0975">Bacterial flagellum</keyword>
<comment type="caution">
    <text evidence="5">The sequence shown here is derived from an EMBL/GenBank/DDBJ whole genome shotgun (WGS) entry which is preliminary data.</text>
</comment>
<dbReference type="SUPFAM" id="SSF64518">
    <property type="entry name" value="Phase 1 flagellin"/>
    <property type="match status" value="1"/>
</dbReference>
<feature type="domain" description="Flagellin C-terminal" evidence="4">
    <location>
        <begin position="104"/>
        <end position="186"/>
    </location>
</feature>
<evidence type="ECO:0000256" key="2">
    <source>
        <dbReference type="ARBA" id="ARBA00005709"/>
    </source>
</evidence>
<evidence type="ECO:0000259" key="4">
    <source>
        <dbReference type="Pfam" id="PF00700"/>
    </source>
</evidence>
<evidence type="ECO:0000313" key="5">
    <source>
        <dbReference type="EMBL" id="MBW7474611.1"/>
    </source>
</evidence>
<dbReference type="InterPro" id="IPR046358">
    <property type="entry name" value="Flagellin_C"/>
</dbReference>
<organism evidence="5 6">
    <name type="scientific">Paenibacillus oenotherae</name>
    <dbReference type="NCBI Taxonomy" id="1435645"/>
    <lineage>
        <taxon>Bacteria</taxon>
        <taxon>Bacillati</taxon>
        <taxon>Bacillota</taxon>
        <taxon>Bacilli</taxon>
        <taxon>Bacillales</taxon>
        <taxon>Paenibacillaceae</taxon>
        <taxon>Paenibacillus</taxon>
    </lineage>
</organism>
<comment type="similarity">
    <text evidence="2">Belongs to the bacterial flagellin family.</text>
</comment>
<proteinExistence type="inferred from homology"/>
<dbReference type="Gene3D" id="1.20.1330.10">
    <property type="entry name" value="f41 fragment of flagellin, N-terminal domain"/>
    <property type="match status" value="1"/>
</dbReference>
<dbReference type="InterPro" id="IPR042187">
    <property type="entry name" value="Flagellin_C_sub2"/>
</dbReference>
<dbReference type="InterPro" id="IPR001492">
    <property type="entry name" value="Flagellin"/>
</dbReference>
<evidence type="ECO:0000256" key="1">
    <source>
        <dbReference type="ARBA" id="ARBA00004365"/>
    </source>
</evidence>
<dbReference type="Gene3D" id="6.10.10.10">
    <property type="entry name" value="Flagellar export chaperone, C-terminal domain"/>
    <property type="match status" value="1"/>
</dbReference>
<dbReference type="EMBL" id="JAHZIJ010000003">
    <property type="protein sequence ID" value="MBW7474611.1"/>
    <property type="molecule type" value="Genomic_DNA"/>
</dbReference>
<dbReference type="Proteomes" id="UP000812277">
    <property type="component" value="Unassembled WGS sequence"/>
</dbReference>
<gene>
    <name evidence="5" type="ORF">K0T92_07630</name>
</gene>
<evidence type="ECO:0000256" key="3">
    <source>
        <dbReference type="ARBA" id="ARBA00023143"/>
    </source>
</evidence>
<accession>A0ABS7D482</accession>
<protein>
    <recommendedName>
        <fullName evidence="4">Flagellin C-terminal domain-containing protein</fullName>
    </recommendedName>
</protein>
<evidence type="ECO:0000313" key="6">
    <source>
        <dbReference type="Proteomes" id="UP000812277"/>
    </source>
</evidence>
<dbReference type="PANTHER" id="PTHR42792:SF2">
    <property type="entry name" value="FLAGELLIN"/>
    <property type="match status" value="1"/>
</dbReference>
<dbReference type="PANTHER" id="PTHR42792">
    <property type="entry name" value="FLAGELLIN"/>
    <property type="match status" value="1"/>
</dbReference>
<keyword evidence="6" id="KW-1185">Reference proteome</keyword>
<reference evidence="5 6" key="1">
    <citation type="submission" date="2021-07" db="EMBL/GenBank/DDBJ databases">
        <title>Paenibacillus radiodurans sp. nov., isolated from the southeastern edge of Tengger Desert.</title>
        <authorList>
            <person name="Zhang G."/>
        </authorList>
    </citation>
    <scope>NUCLEOTIDE SEQUENCE [LARGE SCALE GENOMIC DNA]</scope>
    <source>
        <strain evidence="5 6">DT7-4</strain>
    </source>
</reference>
<name>A0ABS7D482_9BACL</name>
<sequence length="187" mass="20082">MIYSDDGLHWNALNISDIRSVSSTINIGGDNYLAFGADGKILKGSILADEITPPADMQAIRIQTGAAARDHVDLDLPDVRASTIGISSLNISTISGARNAIESLRNAINSVSIERSRMGAYQNRLEHTDNNVRNYATNLSASESRIRDTDAAKEMMGLTTAQILAEAGQAMLAQANINPQNLLKLLT</sequence>
<dbReference type="Pfam" id="PF00700">
    <property type="entry name" value="Flagellin_C"/>
    <property type="match status" value="1"/>
</dbReference>
<comment type="subcellular location">
    <subcellularLocation>
        <location evidence="1">Bacterial flagellum</location>
    </subcellularLocation>
</comment>